<reference evidence="1 2" key="1">
    <citation type="submission" date="2023-07" db="EMBL/GenBank/DDBJ databases">
        <title>Sorghum-associated microbial communities from plants grown in Nebraska, USA.</title>
        <authorList>
            <person name="Schachtman D."/>
        </authorList>
    </citation>
    <scope>NUCLEOTIDE SEQUENCE [LARGE SCALE GENOMIC DNA]</scope>
    <source>
        <strain evidence="1 2">4099</strain>
    </source>
</reference>
<organism evidence="1 2">
    <name type="scientific">Luteimonas terrae</name>
    <dbReference type="NCBI Taxonomy" id="1530191"/>
    <lineage>
        <taxon>Bacteria</taxon>
        <taxon>Pseudomonadati</taxon>
        <taxon>Pseudomonadota</taxon>
        <taxon>Gammaproteobacteria</taxon>
        <taxon>Lysobacterales</taxon>
        <taxon>Lysobacteraceae</taxon>
        <taxon>Luteimonas</taxon>
    </lineage>
</organism>
<keyword evidence="2" id="KW-1185">Reference proteome</keyword>
<gene>
    <name evidence="1" type="ORF">J2W68_002033</name>
</gene>
<dbReference type="Proteomes" id="UP001256588">
    <property type="component" value="Unassembled WGS sequence"/>
</dbReference>
<accession>A0ABU1XX08</accession>
<proteinExistence type="predicted"/>
<evidence type="ECO:0000313" key="1">
    <source>
        <dbReference type="EMBL" id="MDR7193299.1"/>
    </source>
</evidence>
<protein>
    <recommendedName>
        <fullName evidence="3">Lipoprotein</fullName>
    </recommendedName>
</protein>
<comment type="caution">
    <text evidence="1">The sequence shown here is derived from an EMBL/GenBank/DDBJ whole genome shotgun (WGS) entry which is preliminary data.</text>
</comment>
<sequence length="294" mass="30554">METMMEHMKMLAIAVALLSVAACGPRDDAQAADPSDALAVPDPAVPIAAASPEPPSGAEILRSLYALESGDGTRATADDGAMATYWFGHAFELDGQPYFTGFTSLTAEAEGTEESSSTMEPGHVAIGQVTMVLGGDPATWTTISRDGYVGEFGLRNQAETIDASRQATSHTTPDGRLVLAIPTRGFDRGVAYAAYAMFVFNPEGVENQPFRTWTYAGTLPAGSDNDAACGDGAVLTCARSVGTLTFEPSPDGGLPRLRVAFSGETVSGPGEVRPLGPADAGVFAYDDAAGRYVQ</sequence>
<dbReference type="RefSeq" id="WP_310235314.1">
    <property type="nucleotide sequence ID" value="NZ_JAVDWO010000007.1"/>
</dbReference>
<evidence type="ECO:0008006" key="3">
    <source>
        <dbReference type="Google" id="ProtNLM"/>
    </source>
</evidence>
<name>A0ABU1XX08_9GAMM</name>
<dbReference type="EMBL" id="JAVDWO010000007">
    <property type="protein sequence ID" value="MDR7193299.1"/>
    <property type="molecule type" value="Genomic_DNA"/>
</dbReference>
<evidence type="ECO:0000313" key="2">
    <source>
        <dbReference type="Proteomes" id="UP001256588"/>
    </source>
</evidence>